<evidence type="ECO:0000313" key="2">
    <source>
        <dbReference type="EMBL" id="JAS36956.1"/>
    </source>
</evidence>
<organism evidence="2">
    <name type="scientific">Clastoptera arizonana</name>
    <name type="common">Arizona spittle bug</name>
    <dbReference type="NCBI Taxonomy" id="38151"/>
    <lineage>
        <taxon>Eukaryota</taxon>
        <taxon>Metazoa</taxon>
        <taxon>Ecdysozoa</taxon>
        <taxon>Arthropoda</taxon>
        <taxon>Hexapoda</taxon>
        <taxon>Insecta</taxon>
        <taxon>Pterygota</taxon>
        <taxon>Neoptera</taxon>
        <taxon>Paraneoptera</taxon>
        <taxon>Hemiptera</taxon>
        <taxon>Auchenorrhyncha</taxon>
        <taxon>Cercopoidea</taxon>
        <taxon>Clastopteridae</taxon>
        <taxon>Clastoptera</taxon>
    </lineage>
</organism>
<protein>
    <recommendedName>
        <fullName evidence="3">Arginine/serine-rich protein PNISR</fullName>
    </recommendedName>
</protein>
<dbReference type="AlphaFoldDB" id="A0A1B6EG81"/>
<gene>
    <name evidence="2" type="ORF">g.42767</name>
</gene>
<reference evidence="2" key="1">
    <citation type="submission" date="2015-12" db="EMBL/GenBank/DDBJ databases">
        <title>De novo transcriptome assembly of four potential Pierce s Disease insect vectors from Arizona vineyards.</title>
        <authorList>
            <person name="Tassone E.E."/>
        </authorList>
    </citation>
    <scope>NUCLEOTIDE SEQUENCE</scope>
</reference>
<dbReference type="Pfam" id="PF15996">
    <property type="entry name" value="PNISR"/>
    <property type="match status" value="1"/>
</dbReference>
<feature type="compositionally biased region" description="Basic and acidic residues" evidence="1">
    <location>
        <begin position="431"/>
        <end position="442"/>
    </location>
</feature>
<evidence type="ECO:0000256" key="1">
    <source>
        <dbReference type="SAM" id="MobiDB-lite"/>
    </source>
</evidence>
<feature type="compositionally biased region" description="Basic and acidic residues" evidence="1">
    <location>
        <begin position="267"/>
        <end position="285"/>
    </location>
</feature>
<feature type="region of interest" description="Disordered" evidence="1">
    <location>
        <begin position="388"/>
        <end position="409"/>
    </location>
</feature>
<feature type="compositionally biased region" description="Polar residues" evidence="1">
    <location>
        <begin position="394"/>
        <end position="403"/>
    </location>
</feature>
<feature type="compositionally biased region" description="Basic and acidic residues" evidence="1">
    <location>
        <begin position="180"/>
        <end position="190"/>
    </location>
</feature>
<sequence>MWTGDMNSGYPTQWALNPSAYRDVSNEEVDWASLAQQWIKMKETFPAEQVPPAPPPPPIRSEEVPDIEGGEAPMDMSKDDAAPTGADSVGWNSWNNWQQWGWNWSGAGPAPSAPPVPAVPSKVPPITPAPPFNYTQTNSVPSFSSDSVGSFDYNHGSTVSDHFNQQRYWNDPAPFIRGNKNSEWKNDKVGARNKSGKSDEEEDTTTVIDAAKRKQLPAWIREGLEKMEREKQKKIEKERMLKEREELSKRKIEDVPQLSISGIPPKSKFDSDSETSEKESEDLQLKLRQSRFQDPKSPPLKQLQMHVQSLSPQRPKSKEQIMQEVMLKVRTILTEILMSVTNDEMHLVVDETLANYRAKAPAMQLRKTPALTSLTGKLGLGIYDSESEIESDAETSPQGNGVDSDQELKDRIIKRKQEFSRIEKDIENRIMEQEERERKQLIQDEVLEDEEEQNDVAQVEANLTNSGKFYFCKV</sequence>
<dbReference type="EMBL" id="GEDC01000342">
    <property type="protein sequence ID" value="JAS36956.1"/>
    <property type="molecule type" value="Transcribed_RNA"/>
</dbReference>
<dbReference type="PANTHER" id="PTHR31518">
    <property type="entry name" value="ARGININE/SERINE-RICH PROTEIN PNISR"/>
    <property type="match status" value="1"/>
</dbReference>
<feature type="region of interest" description="Disordered" evidence="1">
    <location>
        <begin position="431"/>
        <end position="453"/>
    </location>
</feature>
<evidence type="ECO:0008006" key="3">
    <source>
        <dbReference type="Google" id="ProtNLM"/>
    </source>
</evidence>
<name>A0A1B6EG81_9HEMI</name>
<feature type="compositionally biased region" description="Basic and acidic residues" evidence="1">
    <location>
        <begin position="222"/>
        <end position="254"/>
    </location>
</feature>
<proteinExistence type="predicted"/>
<feature type="compositionally biased region" description="Polar residues" evidence="1">
    <location>
        <begin position="305"/>
        <end position="314"/>
    </location>
</feature>
<dbReference type="InterPro" id="IPR031937">
    <property type="entry name" value="PNISR"/>
</dbReference>
<feature type="region of interest" description="Disordered" evidence="1">
    <location>
        <begin position="46"/>
        <end position="86"/>
    </location>
</feature>
<feature type="region of interest" description="Disordered" evidence="1">
    <location>
        <begin position="170"/>
        <end position="318"/>
    </location>
</feature>
<feature type="compositionally biased region" description="Pro residues" evidence="1">
    <location>
        <begin position="49"/>
        <end position="59"/>
    </location>
</feature>
<accession>A0A1B6EG81</accession>